<dbReference type="GO" id="GO:0016740">
    <property type="term" value="F:transferase activity"/>
    <property type="evidence" value="ECO:0007669"/>
    <property type="project" value="UniProtKB-KW"/>
</dbReference>
<evidence type="ECO:0000256" key="1">
    <source>
        <dbReference type="ARBA" id="ARBA00010118"/>
    </source>
</evidence>
<feature type="region of interest" description="Disordered" evidence="3">
    <location>
        <begin position="36"/>
        <end position="57"/>
    </location>
</feature>
<evidence type="ECO:0000256" key="3">
    <source>
        <dbReference type="SAM" id="MobiDB-lite"/>
    </source>
</evidence>
<keyword evidence="6" id="KW-1185">Reference proteome</keyword>
<evidence type="ECO:0000313" key="6">
    <source>
        <dbReference type="Proteomes" id="UP001465755"/>
    </source>
</evidence>
<evidence type="ECO:0000313" key="5">
    <source>
        <dbReference type="EMBL" id="KAK9790515.1"/>
    </source>
</evidence>
<evidence type="ECO:0000259" key="4">
    <source>
        <dbReference type="SMART" id="SM00672"/>
    </source>
</evidence>
<organism evidence="5 6">
    <name type="scientific">Symbiochloris irregularis</name>
    <dbReference type="NCBI Taxonomy" id="706552"/>
    <lineage>
        <taxon>Eukaryota</taxon>
        <taxon>Viridiplantae</taxon>
        <taxon>Chlorophyta</taxon>
        <taxon>core chlorophytes</taxon>
        <taxon>Trebouxiophyceae</taxon>
        <taxon>Trebouxiales</taxon>
        <taxon>Trebouxiaceae</taxon>
        <taxon>Symbiochloris</taxon>
    </lineage>
</organism>
<dbReference type="Pfam" id="PF05686">
    <property type="entry name" value="Glyco_transf_90"/>
    <property type="match status" value="2"/>
</dbReference>
<comment type="caution">
    <text evidence="5">The sequence shown here is derived from an EMBL/GenBank/DDBJ whole genome shotgun (WGS) entry which is preliminary data.</text>
</comment>
<dbReference type="EMBL" id="JALJOQ010000192">
    <property type="protein sequence ID" value="KAK9790515.1"/>
    <property type="molecule type" value="Genomic_DNA"/>
</dbReference>
<gene>
    <name evidence="5" type="ORF">WJX73_004518</name>
</gene>
<dbReference type="PANTHER" id="PTHR12203:SF35">
    <property type="entry name" value="PROTEIN O-GLUCOSYLTRANSFERASE 1"/>
    <property type="match status" value="1"/>
</dbReference>
<dbReference type="AlphaFoldDB" id="A0AAW1NQJ6"/>
<dbReference type="SMART" id="SM00672">
    <property type="entry name" value="CAP10"/>
    <property type="match status" value="1"/>
</dbReference>
<feature type="region of interest" description="Disordered" evidence="3">
    <location>
        <begin position="88"/>
        <end position="112"/>
    </location>
</feature>
<feature type="compositionally biased region" description="Low complexity" evidence="3">
    <location>
        <begin position="462"/>
        <end position="472"/>
    </location>
</feature>
<feature type="domain" description="Glycosyl transferase CAP10" evidence="4">
    <location>
        <begin position="232"/>
        <end position="469"/>
    </location>
</feature>
<protein>
    <recommendedName>
        <fullName evidence="4">Glycosyl transferase CAP10 domain-containing protein</fullName>
    </recommendedName>
</protein>
<feature type="region of interest" description="Disordered" evidence="3">
    <location>
        <begin position="451"/>
        <end position="474"/>
    </location>
</feature>
<dbReference type="InterPro" id="IPR006598">
    <property type="entry name" value="CAP10"/>
</dbReference>
<evidence type="ECO:0000256" key="2">
    <source>
        <dbReference type="ARBA" id="ARBA00022679"/>
    </source>
</evidence>
<keyword evidence="2" id="KW-0808">Transferase</keyword>
<dbReference type="PANTHER" id="PTHR12203">
    <property type="entry name" value="KDEL LYS-ASP-GLU-LEU CONTAINING - RELATED"/>
    <property type="match status" value="1"/>
</dbReference>
<dbReference type="Proteomes" id="UP001465755">
    <property type="component" value="Unassembled WGS sequence"/>
</dbReference>
<comment type="similarity">
    <text evidence="1">Belongs to the glycosyltransferase 90 family.</text>
</comment>
<reference evidence="5 6" key="1">
    <citation type="journal article" date="2024" name="Nat. Commun.">
        <title>Phylogenomics reveals the evolutionary origins of lichenization in chlorophyte algae.</title>
        <authorList>
            <person name="Puginier C."/>
            <person name="Libourel C."/>
            <person name="Otte J."/>
            <person name="Skaloud P."/>
            <person name="Haon M."/>
            <person name="Grisel S."/>
            <person name="Petersen M."/>
            <person name="Berrin J.G."/>
            <person name="Delaux P.M."/>
            <person name="Dal Grande F."/>
            <person name="Keller J."/>
        </authorList>
    </citation>
    <scope>NUCLEOTIDE SEQUENCE [LARGE SCALE GENOMIC DNA]</scope>
    <source>
        <strain evidence="5 6">SAG 2036</strain>
    </source>
</reference>
<dbReference type="InterPro" id="IPR051091">
    <property type="entry name" value="O-Glucosyltr/Glycosyltrsf_90"/>
</dbReference>
<proteinExistence type="inferred from homology"/>
<accession>A0AAW1NQJ6</accession>
<name>A0AAW1NQJ6_9CHLO</name>
<sequence>MLTRTSRIDAQDALERSACEDLLGSLLGWVPRPAPYDSAEAGPSPASTSYDSSEDTQALRPTLKPLASPKQRLTPLLPVLCAQPASPASCRTPHSPRLRKADPGRGAWPSPGHGGIGAKAPVLAPSRARMRCSAYAVATLNLLLLSYFDLNLWRNGSITQIMVEEMARRYRECFGEVLRFQILNNTLWIDHISERHEGWYPAKLGAGATSGKGKIPYGVLALMDVLRHYPGQVPDMDAVLQTSDFPCMLRTLPNAAAISPPVFGYNSHPTYADIPFPDYSYWGHEYSHLLGSDGAYLHGWEQQFDFLSRKWADVPVVDRLPQAMWRGRVEDPDFPKRDELRRRFSRCEAEMRAQRRDADADLFNLQTPQVSLHDTCNYRYPMYIESDAWVTNLKQKLACGSILVSNHMEYYEWFTRGLQPGVHYVEVDADDICEDTLRKVRQMNTQFDRAKTEGVQWEAPKQQQQQQQQQQQPHRVLVEGGLDSGSDGGLMRSGRRVRPFLLEGAAKVDQQQAPNNTAEPWRIGANAQQFLMDHVQMKDVRLYIRDALREYASLQSFKPRLSRNAQCYTGNELLDQFAFPHEYDRQVVLGAYPWLHGWGEEACRAAVPHMEELQQLGGLHL</sequence>